<evidence type="ECO:0000256" key="1">
    <source>
        <dbReference type="ARBA" id="ARBA00023015"/>
    </source>
</evidence>
<evidence type="ECO:0000256" key="2">
    <source>
        <dbReference type="ARBA" id="ARBA00023125"/>
    </source>
</evidence>
<feature type="domain" description="IclR-ED" evidence="5">
    <location>
        <begin position="69"/>
        <end position="247"/>
    </location>
</feature>
<dbReference type="InterPro" id="IPR005471">
    <property type="entry name" value="Tscrpt_reg_IclR_N"/>
</dbReference>
<feature type="domain" description="HTH iclR-type" evidence="4">
    <location>
        <begin position="8"/>
        <end position="68"/>
    </location>
</feature>
<reference evidence="6 7" key="1">
    <citation type="submission" date="2012-08" db="EMBL/GenBank/DDBJ databases">
        <title>Whole genome shotgun sequence of Gordonia rhizosphera NBRC 16068.</title>
        <authorList>
            <person name="Takarada H."/>
            <person name="Isaki S."/>
            <person name="Hosoyama A."/>
            <person name="Tsuchikane K."/>
            <person name="Katsumata H."/>
            <person name="Baba S."/>
            <person name="Ohji S."/>
            <person name="Yamazaki S."/>
            <person name="Fujita N."/>
        </authorList>
    </citation>
    <scope>NUCLEOTIDE SEQUENCE [LARGE SCALE GENOMIC DNA]</scope>
    <source>
        <strain evidence="6 7">NBRC 16068</strain>
    </source>
</reference>
<dbReference type="SUPFAM" id="SSF55781">
    <property type="entry name" value="GAF domain-like"/>
    <property type="match status" value="1"/>
</dbReference>
<dbReference type="Gene3D" id="3.30.450.40">
    <property type="match status" value="1"/>
</dbReference>
<dbReference type="Proteomes" id="UP000008363">
    <property type="component" value="Unassembled WGS sequence"/>
</dbReference>
<dbReference type="PROSITE" id="PS51078">
    <property type="entry name" value="ICLR_ED"/>
    <property type="match status" value="1"/>
</dbReference>
<dbReference type="Gene3D" id="1.10.10.10">
    <property type="entry name" value="Winged helix-like DNA-binding domain superfamily/Winged helix DNA-binding domain"/>
    <property type="match status" value="1"/>
</dbReference>
<dbReference type="AlphaFoldDB" id="K6V0S4"/>
<evidence type="ECO:0000256" key="3">
    <source>
        <dbReference type="ARBA" id="ARBA00023163"/>
    </source>
</evidence>
<protein>
    <submittedName>
        <fullName evidence="6">Putative IclR family transcriptional regulator</fullName>
    </submittedName>
</protein>
<name>K6V0S4_9ACTN</name>
<comment type="caution">
    <text evidence="6">The sequence shown here is derived from an EMBL/GenBank/DDBJ whole genome shotgun (WGS) entry which is preliminary data.</text>
</comment>
<gene>
    <name evidence="6" type="ORF">GORHZ_062_00480</name>
</gene>
<dbReference type="OrthoDB" id="60629at2"/>
<keyword evidence="7" id="KW-1185">Reference proteome</keyword>
<dbReference type="SUPFAM" id="SSF46785">
    <property type="entry name" value="Winged helix' DNA-binding domain"/>
    <property type="match status" value="1"/>
</dbReference>
<evidence type="ECO:0000313" key="6">
    <source>
        <dbReference type="EMBL" id="GAB89473.1"/>
    </source>
</evidence>
<keyword evidence="2" id="KW-0238">DNA-binding</keyword>
<dbReference type="eggNOG" id="COG1414">
    <property type="taxonomic scope" value="Bacteria"/>
</dbReference>
<dbReference type="InterPro" id="IPR050707">
    <property type="entry name" value="HTH_MetabolicPath_Reg"/>
</dbReference>
<keyword evidence="1" id="KW-0805">Transcription regulation</keyword>
<dbReference type="GO" id="GO:0003700">
    <property type="term" value="F:DNA-binding transcription factor activity"/>
    <property type="evidence" value="ECO:0007669"/>
    <property type="project" value="TreeGrafter"/>
</dbReference>
<dbReference type="InterPro" id="IPR014757">
    <property type="entry name" value="Tscrpt_reg_IclR_C"/>
</dbReference>
<dbReference type="STRING" id="1108045.GORHZ_062_00480"/>
<accession>K6V0S4</accession>
<evidence type="ECO:0000259" key="5">
    <source>
        <dbReference type="PROSITE" id="PS51078"/>
    </source>
</evidence>
<dbReference type="PANTHER" id="PTHR30136:SF24">
    <property type="entry name" value="HTH-TYPE TRANSCRIPTIONAL REPRESSOR ALLR"/>
    <property type="match status" value="1"/>
</dbReference>
<dbReference type="GO" id="GO:0045892">
    <property type="term" value="P:negative regulation of DNA-templated transcription"/>
    <property type="evidence" value="ECO:0007669"/>
    <property type="project" value="TreeGrafter"/>
</dbReference>
<proteinExistence type="predicted"/>
<dbReference type="PANTHER" id="PTHR30136">
    <property type="entry name" value="HELIX-TURN-HELIX TRANSCRIPTIONAL REGULATOR, ICLR FAMILY"/>
    <property type="match status" value="1"/>
</dbReference>
<dbReference type="GO" id="GO:0003677">
    <property type="term" value="F:DNA binding"/>
    <property type="evidence" value="ECO:0007669"/>
    <property type="project" value="UniProtKB-KW"/>
</dbReference>
<evidence type="ECO:0000313" key="7">
    <source>
        <dbReference type="Proteomes" id="UP000008363"/>
    </source>
</evidence>
<keyword evidence="3" id="KW-0804">Transcription</keyword>
<dbReference type="Pfam" id="PF09339">
    <property type="entry name" value="HTH_IclR"/>
    <property type="match status" value="1"/>
</dbReference>
<dbReference type="InterPro" id="IPR036388">
    <property type="entry name" value="WH-like_DNA-bd_sf"/>
</dbReference>
<dbReference type="InterPro" id="IPR029016">
    <property type="entry name" value="GAF-like_dom_sf"/>
</dbReference>
<dbReference type="PROSITE" id="PS51077">
    <property type="entry name" value="HTH_ICLR"/>
    <property type="match status" value="1"/>
</dbReference>
<evidence type="ECO:0000259" key="4">
    <source>
        <dbReference type="PROSITE" id="PS51077"/>
    </source>
</evidence>
<dbReference type="EMBL" id="BAHC01000062">
    <property type="protein sequence ID" value="GAB89473.1"/>
    <property type="molecule type" value="Genomic_DNA"/>
</dbReference>
<dbReference type="Pfam" id="PF01614">
    <property type="entry name" value="IclR_C"/>
    <property type="match status" value="1"/>
</dbReference>
<dbReference type="RefSeq" id="WP_006331510.1">
    <property type="nucleotide sequence ID" value="NZ_BAHC01000062.1"/>
</dbReference>
<organism evidence="6 7">
    <name type="scientific">Gordonia rhizosphera NBRC 16068</name>
    <dbReference type="NCBI Taxonomy" id="1108045"/>
    <lineage>
        <taxon>Bacteria</taxon>
        <taxon>Bacillati</taxon>
        <taxon>Actinomycetota</taxon>
        <taxon>Actinomycetes</taxon>
        <taxon>Mycobacteriales</taxon>
        <taxon>Gordoniaceae</taxon>
        <taxon>Gordonia</taxon>
    </lineage>
</organism>
<sequence>MPRVATGESVVSRAVRVVEAFGIDDEALTVGDIARRTGLHVATASRLIEELVRVGWLERNGKDVRIGMRLWEIASRSSPTLGLREAAMPFMEDLHQVIGYDVQLAILEGTEVLFVERLSSPGEVVNYSRIAGRLPAHASSSGLVLLAHADPAGQELAMAAPMKAFTRNTIHTPAQLRTTLARIRREGYALCPGHIYADTTGIAAPVRGRDGTVVAALGLIMPNDDSAFAKVPAVQACARGISRVMASTSTRTS</sequence>
<dbReference type="SMART" id="SM00346">
    <property type="entry name" value="HTH_ICLR"/>
    <property type="match status" value="1"/>
</dbReference>
<dbReference type="InterPro" id="IPR036390">
    <property type="entry name" value="WH_DNA-bd_sf"/>
</dbReference>